<dbReference type="GO" id="GO:0003724">
    <property type="term" value="F:RNA helicase activity"/>
    <property type="evidence" value="ECO:0007669"/>
    <property type="project" value="UniProtKB-EC"/>
</dbReference>
<dbReference type="PANTHER" id="PTHR47959">
    <property type="entry name" value="ATP-DEPENDENT RNA HELICASE RHLE-RELATED"/>
    <property type="match status" value="1"/>
</dbReference>
<dbReference type="GO" id="GO:0010467">
    <property type="term" value="P:gene expression"/>
    <property type="evidence" value="ECO:0007669"/>
    <property type="project" value="UniProtKB-ARBA"/>
</dbReference>
<dbReference type="SMART" id="SM00490">
    <property type="entry name" value="HELICc"/>
    <property type="match status" value="1"/>
</dbReference>
<dbReference type="PANTHER" id="PTHR47959:SF21">
    <property type="entry name" value="DEAD-BOX HELICASE 56"/>
    <property type="match status" value="1"/>
</dbReference>
<feature type="short sequence motif" description="Q motif" evidence="13">
    <location>
        <begin position="33"/>
        <end position="61"/>
    </location>
</feature>
<comment type="subcellular location">
    <subcellularLocation>
        <location evidence="2">Nucleus</location>
    </subcellularLocation>
</comment>
<dbReference type="GO" id="GO:0016787">
    <property type="term" value="F:hydrolase activity"/>
    <property type="evidence" value="ECO:0007669"/>
    <property type="project" value="UniProtKB-KW"/>
</dbReference>
<feature type="region of interest" description="Disordered" evidence="14">
    <location>
        <begin position="370"/>
        <end position="397"/>
    </location>
</feature>
<dbReference type="SUPFAM" id="SSF52540">
    <property type="entry name" value="P-loop containing nucleoside triphosphate hydrolases"/>
    <property type="match status" value="2"/>
</dbReference>
<name>A0AAN7VP68_9PEZI</name>
<proteinExistence type="inferred from homology"/>
<evidence type="ECO:0000256" key="6">
    <source>
        <dbReference type="ARBA" id="ARBA00022801"/>
    </source>
</evidence>
<keyword evidence="9" id="KW-0694">RNA-binding</keyword>
<evidence type="ECO:0000256" key="3">
    <source>
        <dbReference type="ARBA" id="ARBA00012552"/>
    </source>
</evidence>
<evidence type="ECO:0000256" key="4">
    <source>
        <dbReference type="ARBA" id="ARBA00022517"/>
    </source>
</evidence>
<evidence type="ECO:0000256" key="2">
    <source>
        <dbReference type="ARBA" id="ARBA00004123"/>
    </source>
</evidence>
<evidence type="ECO:0000256" key="12">
    <source>
        <dbReference type="ARBA" id="ARBA00047984"/>
    </source>
</evidence>
<dbReference type="AlphaFoldDB" id="A0AAN7VP68"/>
<dbReference type="Pfam" id="PF00270">
    <property type="entry name" value="DEAD"/>
    <property type="match status" value="1"/>
</dbReference>
<evidence type="ECO:0000256" key="14">
    <source>
        <dbReference type="SAM" id="MobiDB-lite"/>
    </source>
</evidence>
<dbReference type="InterPro" id="IPR011545">
    <property type="entry name" value="DEAD/DEAH_box_helicase_dom"/>
</dbReference>
<keyword evidence="6 18" id="KW-0378">Hydrolase</keyword>
<keyword evidence="5" id="KW-0547">Nucleotide-binding</keyword>
<dbReference type="GO" id="GO:0003723">
    <property type="term" value="F:RNA binding"/>
    <property type="evidence" value="ECO:0007669"/>
    <property type="project" value="UniProtKB-KW"/>
</dbReference>
<evidence type="ECO:0000256" key="9">
    <source>
        <dbReference type="ARBA" id="ARBA00022884"/>
    </source>
</evidence>
<evidence type="ECO:0000259" key="15">
    <source>
        <dbReference type="PROSITE" id="PS51192"/>
    </source>
</evidence>
<feature type="domain" description="DEAD-box RNA helicase Q" evidence="17">
    <location>
        <begin position="33"/>
        <end position="61"/>
    </location>
</feature>
<comment type="similarity">
    <text evidence="11">Belongs to the DEAD box helicase family. DDX56/DBP9 subfamily.</text>
</comment>
<evidence type="ECO:0000256" key="1">
    <source>
        <dbReference type="ARBA" id="ARBA00003706"/>
    </source>
</evidence>
<evidence type="ECO:0000256" key="11">
    <source>
        <dbReference type="ARBA" id="ARBA00038041"/>
    </source>
</evidence>
<dbReference type="InterPro" id="IPR014014">
    <property type="entry name" value="RNA_helicase_DEAD_Q_motif"/>
</dbReference>
<dbReference type="Proteomes" id="UP001310594">
    <property type="component" value="Unassembled WGS sequence"/>
</dbReference>
<accession>A0AAN7VP68</accession>
<evidence type="ECO:0000256" key="8">
    <source>
        <dbReference type="ARBA" id="ARBA00022840"/>
    </source>
</evidence>
<feature type="domain" description="Helicase ATP-binding" evidence="15">
    <location>
        <begin position="64"/>
        <end position="244"/>
    </location>
</feature>
<comment type="function">
    <text evidence="1">ATP-binding RNA helicase involved in the biogenesis of 60S ribosomal subunits and is required for the normal formation of 25S and 5.8S rRNAs.</text>
</comment>
<feature type="region of interest" description="Disordered" evidence="14">
    <location>
        <begin position="1"/>
        <end position="39"/>
    </location>
</feature>
<feature type="region of interest" description="Disordered" evidence="14">
    <location>
        <begin position="637"/>
        <end position="672"/>
    </location>
</feature>
<evidence type="ECO:0000256" key="7">
    <source>
        <dbReference type="ARBA" id="ARBA00022806"/>
    </source>
</evidence>
<comment type="caution">
    <text evidence="18">The sequence shown here is derived from an EMBL/GenBank/DDBJ whole genome shotgun (WGS) entry which is preliminary data.</text>
</comment>
<sequence length="672" mass="73238">MKRKSDTSADAARPSKAVKTTTTTSTSTPAPQPTFADLNLDPRLLTPLSSSQFPGPTSIQSQAIPLILEGKDVLARAKTGSGKTLAYLLPILHGILGLKSEKLGDNGVKALILVPTKELAKQLETVVKESTANCGRDITAVNLSVKEDVAVTRARLSEGLDIVIATPGAVVKWAVEGTELVLTGLRYLVVDEADLVLSYGYEDDLKAIAGLLVGDGVQKILMSATLRTELDTLTSLFFPVGEGEEAGKQPTTLDLSALEAEEAEASTADNLVQYTLRTTEEDKFLLLYTLLKLQLIKGKVIVFVADTDRAYRVKLFLEQFGIRSCVLNSELPVNSRLHAVEEFNKGVFDVVVASDEREVVGDGTSTVRRKRKRAAVEREEEAAETKTEEGEAGEDAVDVVEIDDEIAGAEEDGDEMGVSVPTPKPAVATKLRRRRHPAKDKEFGISRGIDFRNVACVLNFDLPTSAQSYTHRIGRTARAGQAGTALSFWIPKEQYGKHKSTSIPQAVHDEDVLEAVKVEQEGKGKKVEEWVFDMAKIEGFRYRFTDALRGVTRIAVREARTRELRQALVNSEKLARLFEENPETKNFLARHDGGSHAVRVQGHLRHVPEYLLPAGGKQGVARDVGFVGIRKEKENGIRKRRAFNKGRGGGKGKGSRGDPLKSLKVGGSRGKK</sequence>
<dbReference type="GO" id="GO:0005524">
    <property type="term" value="F:ATP binding"/>
    <property type="evidence" value="ECO:0007669"/>
    <property type="project" value="UniProtKB-KW"/>
</dbReference>
<keyword evidence="7 18" id="KW-0347">Helicase</keyword>
<evidence type="ECO:0000313" key="18">
    <source>
        <dbReference type="EMBL" id="KAK5696186.1"/>
    </source>
</evidence>
<feature type="region of interest" description="Disordered" evidence="14">
    <location>
        <begin position="410"/>
        <end position="439"/>
    </location>
</feature>
<organism evidence="18 19">
    <name type="scientific">Elasticomyces elasticus</name>
    <dbReference type="NCBI Taxonomy" id="574655"/>
    <lineage>
        <taxon>Eukaryota</taxon>
        <taxon>Fungi</taxon>
        <taxon>Dikarya</taxon>
        <taxon>Ascomycota</taxon>
        <taxon>Pezizomycotina</taxon>
        <taxon>Dothideomycetes</taxon>
        <taxon>Dothideomycetidae</taxon>
        <taxon>Mycosphaerellales</taxon>
        <taxon>Teratosphaeriaceae</taxon>
        <taxon>Elasticomyces</taxon>
    </lineage>
</organism>
<evidence type="ECO:0000256" key="10">
    <source>
        <dbReference type="ARBA" id="ARBA00023242"/>
    </source>
</evidence>
<dbReference type="SMART" id="SM00487">
    <property type="entry name" value="DEXDc"/>
    <property type="match status" value="1"/>
</dbReference>
<dbReference type="Pfam" id="PF00271">
    <property type="entry name" value="Helicase_C"/>
    <property type="match status" value="2"/>
</dbReference>
<dbReference type="PROSITE" id="PS51192">
    <property type="entry name" value="HELICASE_ATP_BIND_1"/>
    <property type="match status" value="1"/>
</dbReference>
<dbReference type="PROSITE" id="PS51195">
    <property type="entry name" value="Q_MOTIF"/>
    <property type="match status" value="1"/>
</dbReference>
<protein>
    <recommendedName>
        <fullName evidence="3">RNA helicase</fullName>
        <ecNumber evidence="3">3.6.4.13</ecNumber>
    </recommendedName>
</protein>
<dbReference type="Gene3D" id="3.40.50.300">
    <property type="entry name" value="P-loop containing nucleotide triphosphate hydrolases"/>
    <property type="match status" value="2"/>
</dbReference>
<dbReference type="InterPro" id="IPR027417">
    <property type="entry name" value="P-loop_NTPase"/>
</dbReference>
<dbReference type="InterPro" id="IPR001650">
    <property type="entry name" value="Helicase_C-like"/>
</dbReference>
<dbReference type="InterPro" id="IPR014001">
    <property type="entry name" value="Helicase_ATP-bd"/>
</dbReference>
<dbReference type="GO" id="GO:0005634">
    <property type="term" value="C:nucleus"/>
    <property type="evidence" value="ECO:0007669"/>
    <property type="project" value="UniProtKB-SubCell"/>
</dbReference>
<reference evidence="18" key="1">
    <citation type="submission" date="2023-08" db="EMBL/GenBank/DDBJ databases">
        <title>Black Yeasts Isolated from many extreme environments.</title>
        <authorList>
            <person name="Coleine C."/>
            <person name="Stajich J.E."/>
            <person name="Selbmann L."/>
        </authorList>
    </citation>
    <scope>NUCLEOTIDE SEQUENCE</scope>
    <source>
        <strain evidence="18">CCFEE 5810</strain>
    </source>
</reference>
<dbReference type="CDD" id="cd18787">
    <property type="entry name" value="SF2_C_DEAD"/>
    <property type="match status" value="1"/>
</dbReference>
<feature type="domain" description="Helicase C-terminal" evidence="16">
    <location>
        <begin position="346"/>
        <end position="538"/>
    </location>
</feature>
<feature type="compositionally biased region" description="Basic residues" evidence="14">
    <location>
        <begin position="638"/>
        <end position="654"/>
    </location>
</feature>
<keyword evidence="4" id="KW-0690">Ribosome biogenesis</keyword>
<evidence type="ECO:0000256" key="13">
    <source>
        <dbReference type="PROSITE-ProRule" id="PRU00552"/>
    </source>
</evidence>
<dbReference type="EC" id="3.6.4.13" evidence="3"/>
<gene>
    <name evidence="18" type="primary">DBP9</name>
    <name evidence="18" type="ORF">LTR97_008606</name>
</gene>
<keyword evidence="10" id="KW-0539">Nucleus</keyword>
<dbReference type="EMBL" id="JAVRQU010000013">
    <property type="protein sequence ID" value="KAK5696186.1"/>
    <property type="molecule type" value="Genomic_DNA"/>
</dbReference>
<evidence type="ECO:0000313" key="19">
    <source>
        <dbReference type="Proteomes" id="UP001310594"/>
    </source>
</evidence>
<dbReference type="InterPro" id="IPR050079">
    <property type="entry name" value="DEAD_box_RNA_helicase"/>
</dbReference>
<dbReference type="PROSITE" id="PS51194">
    <property type="entry name" value="HELICASE_CTER"/>
    <property type="match status" value="1"/>
</dbReference>
<dbReference type="GO" id="GO:0005829">
    <property type="term" value="C:cytosol"/>
    <property type="evidence" value="ECO:0007669"/>
    <property type="project" value="TreeGrafter"/>
</dbReference>
<evidence type="ECO:0000259" key="16">
    <source>
        <dbReference type="PROSITE" id="PS51194"/>
    </source>
</evidence>
<comment type="catalytic activity">
    <reaction evidence="12">
        <text>ATP + H2O = ADP + phosphate + H(+)</text>
        <dbReference type="Rhea" id="RHEA:13065"/>
        <dbReference type="ChEBI" id="CHEBI:15377"/>
        <dbReference type="ChEBI" id="CHEBI:15378"/>
        <dbReference type="ChEBI" id="CHEBI:30616"/>
        <dbReference type="ChEBI" id="CHEBI:43474"/>
        <dbReference type="ChEBI" id="CHEBI:456216"/>
        <dbReference type="EC" id="3.6.4.13"/>
    </reaction>
</comment>
<evidence type="ECO:0000256" key="5">
    <source>
        <dbReference type="ARBA" id="ARBA00022741"/>
    </source>
</evidence>
<evidence type="ECO:0000259" key="17">
    <source>
        <dbReference type="PROSITE" id="PS51195"/>
    </source>
</evidence>
<keyword evidence="8" id="KW-0067">ATP-binding</keyword>
<dbReference type="GO" id="GO:0042254">
    <property type="term" value="P:ribosome biogenesis"/>
    <property type="evidence" value="ECO:0007669"/>
    <property type="project" value="UniProtKB-KW"/>
</dbReference>